<sequence>MTQSLAAFITAGRGAEASPGARARHIRRAGRRARAGEGGRNHPSPRCEKHSPVTARRHDFISRPGDQGSSTFSVLRRHETETERQTSDETEN</sequence>
<dbReference type="AlphaFoldDB" id="A0AAD7RXW6"/>
<feature type="compositionally biased region" description="Basic residues" evidence="1">
    <location>
        <begin position="22"/>
        <end position="33"/>
    </location>
</feature>
<protein>
    <submittedName>
        <fullName evidence="2">Uncharacterized protein</fullName>
    </submittedName>
</protein>
<feature type="compositionally biased region" description="Basic and acidic residues" evidence="1">
    <location>
        <begin position="34"/>
        <end position="61"/>
    </location>
</feature>
<reference evidence="2" key="1">
    <citation type="journal article" date="2023" name="Science">
        <title>Genome structures resolve the early diversification of teleost fishes.</title>
        <authorList>
            <person name="Parey E."/>
            <person name="Louis A."/>
            <person name="Montfort J."/>
            <person name="Bouchez O."/>
            <person name="Roques C."/>
            <person name="Iampietro C."/>
            <person name="Lluch J."/>
            <person name="Castinel A."/>
            <person name="Donnadieu C."/>
            <person name="Desvignes T."/>
            <person name="Floi Bucao C."/>
            <person name="Jouanno E."/>
            <person name="Wen M."/>
            <person name="Mejri S."/>
            <person name="Dirks R."/>
            <person name="Jansen H."/>
            <person name="Henkel C."/>
            <person name="Chen W.J."/>
            <person name="Zahm M."/>
            <person name="Cabau C."/>
            <person name="Klopp C."/>
            <person name="Thompson A.W."/>
            <person name="Robinson-Rechavi M."/>
            <person name="Braasch I."/>
            <person name="Lecointre G."/>
            <person name="Bobe J."/>
            <person name="Postlethwait J.H."/>
            <person name="Berthelot C."/>
            <person name="Roest Crollius H."/>
            <person name="Guiguen Y."/>
        </authorList>
    </citation>
    <scope>NUCLEOTIDE SEQUENCE</scope>
    <source>
        <strain evidence="2">NC1722</strain>
    </source>
</reference>
<proteinExistence type="predicted"/>
<name>A0AAD7RXW6_9TELE</name>
<feature type="region of interest" description="Disordered" evidence="1">
    <location>
        <begin position="1"/>
        <end position="92"/>
    </location>
</feature>
<evidence type="ECO:0000313" key="2">
    <source>
        <dbReference type="EMBL" id="KAJ8392393.1"/>
    </source>
</evidence>
<dbReference type="EMBL" id="JAINUG010000146">
    <property type="protein sequence ID" value="KAJ8392393.1"/>
    <property type="molecule type" value="Genomic_DNA"/>
</dbReference>
<organism evidence="2 3">
    <name type="scientific">Aldrovandia affinis</name>
    <dbReference type="NCBI Taxonomy" id="143900"/>
    <lineage>
        <taxon>Eukaryota</taxon>
        <taxon>Metazoa</taxon>
        <taxon>Chordata</taxon>
        <taxon>Craniata</taxon>
        <taxon>Vertebrata</taxon>
        <taxon>Euteleostomi</taxon>
        <taxon>Actinopterygii</taxon>
        <taxon>Neopterygii</taxon>
        <taxon>Teleostei</taxon>
        <taxon>Notacanthiformes</taxon>
        <taxon>Halosauridae</taxon>
        <taxon>Aldrovandia</taxon>
    </lineage>
</organism>
<evidence type="ECO:0000256" key="1">
    <source>
        <dbReference type="SAM" id="MobiDB-lite"/>
    </source>
</evidence>
<gene>
    <name evidence="2" type="ORF">AAFF_G00075180</name>
</gene>
<dbReference type="Proteomes" id="UP001221898">
    <property type="component" value="Unassembled WGS sequence"/>
</dbReference>
<evidence type="ECO:0000313" key="3">
    <source>
        <dbReference type="Proteomes" id="UP001221898"/>
    </source>
</evidence>
<feature type="compositionally biased region" description="Basic and acidic residues" evidence="1">
    <location>
        <begin position="76"/>
        <end position="92"/>
    </location>
</feature>
<comment type="caution">
    <text evidence="2">The sequence shown here is derived from an EMBL/GenBank/DDBJ whole genome shotgun (WGS) entry which is preliminary data.</text>
</comment>
<accession>A0AAD7RXW6</accession>
<keyword evidence="3" id="KW-1185">Reference proteome</keyword>